<proteinExistence type="predicted"/>
<dbReference type="RefSeq" id="WP_015934564.1">
    <property type="nucleotide sequence ID" value="NC_011891.1"/>
</dbReference>
<dbReference type="HOGENOM" id="CLU_2010482_0_0_7"/>
<protein>
    <submittedName>
        <fullName evidence="2">DNA binding domain protein, excisionase family</fullName>
    </submittedName>
</protein>
<dbReference type="AlphaFoldDB" id="B8JHP5"/>
<evidence type="ECO:0000259" key="1">
    <source>
        <dbReference type="Pfam" id="PF12728"/>
    </source>
</evidence>
<keyword evidence="3" id="KW-1185">Reference proteome</keyword>
<feature type="domain" description="Helix-turn-helix" evidence="1">
    <location>
        <begin position="42"/>
        <end position="86"/>
    </location>
</feature>
<dbReference type="KEGG" id="acp:A2cp1_3427"/>
<sequence>MAEPTATLQVLLAAIERLERKVDALTARLAEPPPAEAVGKREAARLLGVDRSTTLEQLLRNGRLRATRYGGRVRIARSEIQRFLEEPEAPRRHRAAAAPRRATTRRQVMDEAARLRALKIGDL</sequence>
<evidence type="ECO:0000313" key="3">
    <source>
        <dbReference type="Proteomes" id="UP000007089"/>
    </source>
</evidence>
<gene>
    <name evidence="2" type="ordered locus">A2cp1_3427</name>
</gene>
<dbReference type="Pfam" id="PF12728">
    <property type="entry name" value="HTH_17"/>
    <property type="match status" value="1"/>
</dbReference>
<organism evidence="2 3">
    <name type="scientific">Anaeromyxobacter dehalogenans (strain ATCC BAA-258 / DSM 21875 / 2CP-1)</name>
    <dbReference type="NCBI Taxonomy" id="455488"/>
    <lineage>
        <taxon>Bacteria</taxon>
        <taxon>Pseudomonadati</taxon>
        <taxon>Myxococcota</taxon>
        <taxon>Myxococcia</taxon>
        <taxon>Myxococcales</taxon>
        <taxon>Cystobacterineae</taxon>
        <taxon>Anaeromyxobacteraceae</taxon>
        <taxon>Anaeromyxobacter</taxon>
    </lineage>
</organism>
<dbReference type="GO" id="GO:0003677">
    <property type="term" value="F:DNA binding"/>
    <property type="evidence" value="ECO:0007669"/>
    <property type="project" value="InterPro"/>
</dbReference>
<reference evidence="2" key="1">
    <citation type="submission" date="2009-01" db="EMBL/GenBank/DDBJ databases">
        <title>Complete sequence of Anaeromyxobacter dehalogenans 2CP-1.</title>
        <authorList>
            <consortium name="US DOE Joint Genome Institute"/>
            <person name="Lucas S."/>
            <person name="Copeland A."/>
            <person name="Lapidus A."/>
            <person name="Glavina del Rio T."/>
            <person name="Dalin E."/>
            <person name="Tice H."/>
            <person name="Bruce D."/>
            <person name="Goodwin L."/>
            <person name="Pitluck S."/>
            <person name="Saunders E."/>
            <person name="Brettin T."/>
            <person name="Detter J.C."/>
            <person name="Han C."/>
            <person name="Larimer F."/>
            <person name="Land M."/>
            <person name="Hauser L."/>
            <person name="Kyrpides N."/>
            <person name="Ovchinnikova G."/>
            <person name="Beliaev A.S."/>
            <person name="Richardson P."/>
        </authorList>
    </citation>
    <scope>NUCLEOTIDE SEQUENCE</scope>
    <source>
        <strain evidence="2">2CP-1</strain>
    </source>
</reference>
<name>B8JHP5_ANAD2</name>
<accession>B8JHP5</accession>
<evidence type="ECO:0000313" key="2">
    <source>
        <dbReference type="EMBL" id="ACL66757.1"/>
    </source>
</evidence>
<dbReference type="InterPro" id="IPR010093">
    <property type="entry name" value="SinI_DNA-bd"/>
</dbReference>
<dbReference type="EMBL" id="CP001359">
    <property type="protein sequence ID" value="ACL66757.1"/>
    <property type="molecule type" value="Genomic_DNA"/>
</dbReference>
<dbReference type="Proteomes" id="UP000007089">
    <property type="component" value="Chromosome"/>
</dbReference>
<dbReference type="NCBIfam" id="TIGR01764">
    <property type="entry name" value="excise"/>
    <property type="match status" value="1"/>
</dbReference>
<dbReference type="InterPro" id="IPR041657">
    <property type="entry name" value="HTH_17"/>
</dbReference>